<reference evidence="1 2" key="1">
    <citation type="journal article" date="2011" name="PLoS Pathog.">
        <title>Dynamic evolution of pathogenicity revealed by sequencing and comparative genomics of 19 Pseudomonas syringae isolates.</title>
        <authorList>
            <person name="Baltrus D.A."/>
            <person name="Nishimura M.T."/>
            <person name="Romanchuk A."/>
            <person name="Chang J.H."/>
            <person name="Mukhtar M.S."/>
            <person name="Cherkis K."/>
            <person name="Roach J."/>
            <person name="Grant S.R."/>
            <person name="Jones C.D."/>
            <person name="Dangl J.L."/>
        </authorList>
    </citation>
    <scope>NUCLEOTIDE SEQUENCE [LARGE SCALE GENOMIC DNA]</scope>
    <source>
        <strain evidence="2">race 4</strain>
    </source>
</reference>
<evidence type="ECO:0000313" key="1">
    <source>
        <dbReference type="EMBL" id="EGH19385.1"/>
    </source>
</evidence>
<sequence length="36" mass="4122">HHRPFIARFVQQPWVKPAPEPLKISRVNGYHGSTVA</sequence>
<protein>
    <submittedName>
        <fullName evidence="1">Uncharacterized protein</fullName>
    </submittedName>
</protein>
<proteinExistence type="predicted"/>
<feature type="non-terminal residue" evidence="1">
    <location>
        <position position="36"/>
    </location>
</feature>
<dbReference type="Proteomes" id="UP000005466">
    <property type="component" value="Unassembled WGS sequence"/>
</dbReference>
<gene>
    <name evidence="1" type="ORF">Pgy4_41087</name>
</gene>
<dbReference type="EMBL" id="ADWY01003998">
    <property type="protein sequence ID" value="EGH19385.1"/>
    <property type="molecule type" value="Genomic_DNA"/>
</dbReference>
<evidence type="ECO:0000313" key="2">
    <source>
        <dbReference type="Proteomes" id="UP000005466"/>
    </source>
</evidence>
<accession>F3CJE3</accession>
<feature type="non-terminal residue" evidence="1">
    <location>
        <position position="1"/>
    </location>
</feature>
<comment type="caution">
    <text evidence="1">The sequence shown here is derived from an EMBL/GenBank/DDBJ whole genome shotgun (WGS) entry which is preliminary data.</text>
</comment>
<organism evidence="1 2">
    <name type="scientific">Pseudomonas savastanoi pv. glycinea str. race 4</name>
    <dbReference type="NCBI Taxonomy" id="875330"/>
    <lineage>
        <taxon>Bacteria</taxon>
        <taxon>Pseudomonadati</taxon>
        <taxon>Pseudomonadota</taxon>
        <taxon>Gammaproteobacteria</taxon>
        <taxon>Pseudomonadales</taxon>
        <taxon>Pseudomonadaceae</taxon>
        <taxon>Pseudomonas</taxon>
    </lineage>
</organism>
<dbReference type="AlphaFoldDB" id="F3CJE3"/>
<name>F3CJE3_PSESG</name>